<dbReference type="RefSeq" id="WP_034833579.1">
    <property type="nucleotide sequence ID" value="NZ_JOKH01000001.1"/>
</dbReference>
<reference evidence="1 2" key="1">
    <citation type="submission" date="2014-06" db="EMBL/GenBank/DDBJ databases">
        <title>Whole Genome Sequences of Three Symbiotic Endozoicomonas Bacteria.</title>
        <authorList>
            <person name="Neave M.J."/>
            <person name="Apprill A."/>
            <person name="Voolstra C.R."/>
        </authorList>
    </citation>
    <scope>NUCLEOTIDE SEQUENCE [LARGE SCALE GENOMIC DNA]</scope>
    <source>
        <strain evidence="1 2">DSM 25634</strain>
    </source>
</reference>
<dbReference type="STRING" id="1137799.GZ78_07045"/>
<evidence type="ECO:0000313" key="1">
    <source>
        <dbReference type="EMBL" id="KEQ19641.1"/>
    </source>
</evidence>
<organism evidence="1 2">
    <name type="scientific">Endozoicomonas numazuensis</name>
    <dbReference type="NCBI Taxonomy" id="1137799"/>
    <lineage>
        <taxon>Bacteria</taxon>
        <taxon>Pseudomonadati</taxon>
        <taxon>Pseudomonadota</taxon>
        <taxon>Gammaproteobacteria</taxon>
        <taxon>Oceanospirillales</taxon>
        <taxon>Endozoicomonadaceae</taxon>
        <taxon>Endozoicomonas</taxon>
    </lineage>
</organism>
<dbReference type="AlphaFoldDB" id="A0A081NMG8"/>
<dbReference type="EMBL" id="JOKH01000001">
    <property type="protein sequence ID" value="KEQ19641.1"/>
    <property type="molecule type" value="Genomic_DNA"/>
</dbReference>
<protein>
    <submittedName>
        <fullName evidence="1">Uncharacterized protein</fullName>
    </submittedName>
</protein>
<dbReference type="Proteomes" id="UP000028073">
    <property type="component" value="Unassembled WGS sequence"/>
</dbReference>
<sequence length="78" mass="8878">MSISYESIIIQLIQQDSVRMKALDSIRLLNLPQCYLAAGFIRNLVCISFKSTGLMHSTHQNPDISAKVLYFLQKGKLY</sequence>
<keyword evidence="2" id="KW-1185">Reference proteome</keyword>
<proteinExistence type="predicted"/>
<accession>A0A081NMG8</accession>
<comment type="caution">
    <text evidence="1">The sequence shown here is derived from an EMBL/GenBank/DDBJ whole genome shotgun (WGS) entry which is preliminary data.</text>
</comment>
<gene>
    <name evidence="1" type="ORF">GZ78_07045</name>
</gene>
<evidence type="ECO:0000313" key="2">
    <source>
        <dbReference type="Proteomes" id="UP000028073"/>
    </source>
</evidence>
<name>A0A081NMG8_9GAMM</name>